<dbReference type="EMBL" id="WMEO01000007">
    <property type="protein sequence ID" value="MYL16198.1"/>
    <property type="molecule type" value="Genomic_DNA"/>
</dbReference>
<evidence type="ECO:0000313" key="1">
    <source>
        <dbReference type="EMBL" id="MYL16198.1"/>
    </source>
</evidence>
<dbReference type="Proteomes" id="UP000460194">
    <property type="component" value="Unassembled WGS sequence"/>
</dbReference>
<evidence type="ECO:0000313" key="4">
    <source>
        <dbReference type="Proteomes" id="UP000460194"/>
    </source>
</evidence>
<dbReference type="AlphaFoldDB" id="A0A6B1ICI2"/>
<dbReference type="PROSITE" id="PS51318">
    <property type="entry name" value="TAT"/>
    <property type="match status" value="1"/>
</dbReference>
<protein>
    <submittedName>
        <fullName evidence="1">Uncharacterized protein</fullName>
    </submittedName>
</protein>
<accession>A0A6B1ICI2</accession>
<gene>
    <name evidence="2" type="ORF">GLW30_09725</name>
    <name evidence="1" type="ORF">GLW36_05990</name>
</gene>
<evidence type="ECO:0000313" key="3">
    <source>
        <dbReference type="Proteomes" id="UP000452321"/>
    </source>
</evidence>
<dbReference type="Proteomes" id="UP000452321">
    <property type="component" value="Unassembled WGS sequence"/>
</dbReference>
<reference evidence="3 4" key="1">
    <citation type="submission" date="2019-11" db="EMBL/GenBank/DDBJ databases">
        <title>Genome sequences of 17 halophilic strains isolated from different environments.</title>
        <authorList>
            <person name="Furrow R.E."/>
        </authorList>
    </citation>
    <scope>NUCLEOTIDE SEQUENCE [LARGE SCALE GENOMIC DNA]</scope>
    <source>
        <strain evidence="2 3">22502_06_Cabo</strain>
        <strain evidence="1 4">22517_05_Cabo</strain>
    </source>
</reference>
<organism evidence="1 4">
    <name type="scientific">Halorubrum distributum</name>
    <dbReference type="NCBI Taxonomy" id="29283"/>
    <lineage>
        <taxon>Archaea</taxon>
        <taxon>Methanobacteriati</taxon>
        <taxon>Methanobacteriota</taxon>
        <taxon>Stenosarchaea group</taxon>
        <taxon>Halobacteria</taxon>
        <taxon>Halobacteriales</taxon>
        <taxon>Haloferacaceae</taxon>
        <taxon>Halorubrum</taxon>
        <taxon>Halorubrum distributum group</taxon>
    </lineage>
</organism>
<evidence type="ECO:0000313" key="2">
    <source>
        <dbReference type="EMBL" id="MYL68009.1"/>
    </source>
</evidence>
<dbReference type="PROSITE" id="PS51257">
    <property type="entry name" value="PROKAR_LIPOPROTEIN"/>
    <property type="match status" value="1"/>
</dbReference>
<dbReference type="EMBL" id="WMFC01000011">
    <property type="protein sequence ID" value="MYL68009.1"/>
    <property type="molecule type" value="Genomic_DNA"/>
</dbReference>
<dbReference type="InterPro" id="IPR006311">
    <property type="entry name" value="TAT_signal"/>
</dbReference>
<comment type="caution">
    <text evidence="1">The sequence shown here is derived from an EMBL/GenBank/DDBJ whole genome shotgun (WGS) entry which is preliminary data.</text>
</comment>
<name>A0A6B1ICI2_9EURY</name>
<sequence length="131" mass="13913">MPSRRSALRAAGAAAAGAFAGCSRLRSRGARIDVTVFNQTDAPYTVEVAFYGDDGATEAAARAFSSSFDVGPDGEATAEGVVDAGRYLVRYRAYEENSTLTDEGHVHFVPSGDETEALPFDIQETGELTQR</sequence>
<proteinExistence type="predicted"/>
<dbReference type="RefSeq" id="WP_159358624.1">
    <property type="nucleotide sequence ID" value="NZ_WMEO01000007.1"/>
</dbReference>